<dbReference type="KEGG" id="pmar:B0X71_03145"/>
<proteinExistence type="predicted"/>
<evidence type="ECO:0000313" key="2">
    <source>
        <dbReference type="Proteomes" id="UP000188184"/>
    </source>
</evidence>
<sequence length="68" mass="7286">MEPASGLAGAGLMSTWIGRWSRLGRSAAAPIDCRTAEIPRICPLSYQTTIGRSDRNGQRAGAVRPLFL</sequence>
<accession>A0A1Q2KWM3</accession>
<protein>
    <submittedName>
        <fullName evidence="1">Uncharacterized protein</fullName>
    </submittedName>
</protein>
<name>A0A1Q2KWM3_9BACL</name>
<dbReference type="RefSeq" id="WP_077588078.1">
    <property type="nucleotide sequence ID" value="NZ_CP019640.1"/>
</dbReference>
<organism evidence="1 2">
    <name type="scientific">Planococcus lenghuensis</name>
    <dbReference type="NCBI Taxonomy" id="2213202"/>
    <lineage>
        <taxon>Bacteria</taxon>
        <taxon>Bacillati</taxon>
        <taxon>Bacillota</taxon>
        <taxon>Bacilli</taxon>
        <taxon>Bacillales</taxon>
        <taxon>Caryophanaceae</taxon>
        <taxon>Planococcus</taxon>
    </lineage>
</organism>
<dbReference type="EMBL" id="CP019640">
    <property type="protein sequence ID" value="AQQ52207.1"/>
    <property type="molecule type" value="Genomic_DNA"/>
</dbReference>
<evidence type="ECO:0000313" key="1">
    <source>
        <dbReference type="EMBL" id="AQQ52207.1"/>
    </source>
</evidence>
<gene>
    <name evidence="1" type="ORF">B0X71_03145</name>
</gene>
<keyword evidence="2" id="KW-1185">Reference proteome</keyword>
<dbReference type="Proteomes" id="UP000188184">
    <property type="component" value="Chromosome"/>
</dbReference>
<reference evidence="1 2" key="1">
    <citation type="submission" date="2017-02" db="EMBL/GenBank/DDBJ databases">
        <title>The complete genomic sequence of a novel cold adapted crude oil-degrading bacterium Planococcus qaidamina Y42.</title>
        <authorList>
            <person name="Yang R."/>
        </authorList>
    </citation>
    <scope>NUCLEOTIDE SEQUENCE [LARGE SCALE GENOMIC DNA]</scope>
    <source>
        <strain evidence="1 2">Y42</strain>
    </source>
</reference>
<dbReference type="AlphaFoldDB" id="A0A1Q2KWM3"/>